<dbReference type="RefSeq" id="WP_103264403.1">
    <property type="nucleotide sequence ID" value="NZ_CABMLE010000002.1"/>
</dbReference>
<feature type="transmembrane region" description="Helical" evidence="1">
    <location>
        <begin position="40"/>
        <end position="56"/>
    </location>
</feature>
<organism evidence="2 3">
    <name type="scientific">Enteroscipio rubneri</name>
    <dbReference type="NCBI Taxonomy" id="2070686"/>
    <lineage>
        <taxon>Bacteria</taxon>
        <taxon>Bacillati</taxon>
        <taxon>Actinomycetota</taxon>
        <taxon>Coriobacteriia</taxon>
        <taxon>Eggerthellales</taxon>
        <taxon>Eggerthellaceae</taxon>
        <taxon>Enteroscipio</taxon>
    </lineage>
</organism>
<proteinExistence type="predicted"/>
<evidence type="ECO:0000256" key="1">
    <source>
        <dbReference type="SAM" id="Phobius"/>
    </source>
</evidence>
<keyword evidence="1" id="KW-0472">Membrane</keyword>
<gene>
    <name evidence="2" type="ORF">C2L71_03515</name>
</gene>
<accession>A0A2K2UDC3</accession>
<comment type="caution">
    <text evidence="2">The sequence shown here is derived from an EMBL/GenBank/DDBJ whole genome shotgun (WGS) entry which is preliminary data.</text>
</comment>
<evidence type="ECO:0000313" key="2">
    <source>
        <dbReference type="EMBL" id="PNV68335.1"/>
    </source>
</evidence>
<name>A0A2K2UDC3_9ACTN</name>
<feature type="transmembrane region" description="Helical" evidence="1">
    <location>
        <begin position="7"/>
        <end position="28"/>
    </location>
</feature>
<keyword evidence="1" id="KW-1133">Transmembrane helix</keyword>
<sequence length="63" mass="6666">MKDRSGVYAAIAVLSFIMMAVSLAWAYANAGEGGVGLGELLPSIGLGVLFLVNIVLSKQNRRR</sequence>
<dbReference type="OrthoDB" id="3176419at2"/>
<evidence type="ECO:0000313" key="3">
    <source>
        <dbReference type="Proteomes" id="UP000236197"/>
    </source>
</evidence>
<dbReference type="Proteomes" id="UP000236197">
    <property type="component" value="Unassembled WGS sequence"/>
</dbReference>
<keyword evidence="3" id="KW-1185">Reference proteome</keyword>
<dbReference type="EMBL" id="PPEK01000002">
    <property type="protein sequence ID" value="PNV68335.1"/>
    <property type="molecule type" value="Genomic_DNA"/>
</dbReference>
<dbReference type="AlphaFoldDB" id="A0A2K2UDC3"/>
<protein>
    <submittedName>
        <fullName evidence="2">Uncharacterized protein</fullName>
    </submittedName>
</protein>
<reference evidence="3" key="1">
    <citation type="submission" date="2018-01" db="EMBL/GenBank/DDBJ databases">
        <title>Rubneribacter badeniensis gen. nov., sp. nov., and Colonibacter rubneri, gen. nov., sp. nov., WGS of new members of the Eggerthellaceae.</title>
        <authorList>
            <person name="Danylec N."/>
            <person name="Stoll D.A."/>
            <person name="Doetsch A."/>
            <person name="Kulling S.E."/>
            <person name="Huch M."/>
        </authorList>
    </citation>
    <scope>NUCLEOTIDE SEQUENCE [LARGE SCALE GENOMIC DNA]</scope>
    <source>
        <strain evidence="3">ResAG-96</strain>
    </source>
</reference>
<keyword evidence="1" id="KW-0812">Transmembrane</keyword>